<dbReference type="InterPro" id="IPR007497">
    <property type="entry name" value="SIMPL/DUF541"/>
</dbReference>
<dbReference type="InterPro" id="IPR052022">
    <property type="entry name" value="26kDa_periplasmic_antigen"/>
</dbReference>
<comment type="caution">
    <text evidence="1">The sequence shown here is derived from an EMBL/GenBank/DDBJ whole genome shotgun (WGS) entry which is preliminary data.</text>
</comment>
<evidence type="ECO:0000313" key="1">
    <source>
        <dbReference type="EMBL" id="OKL40026.1"/>
    </source>
</evidence>
<dbReference type="PANTHER" id="PTHR34387">
    <property type="entry name" value="SLR1258 PROTEIN"/>
    <property type="match status" value="1"/>
</dbReference>
<dbReference type="RefSeq" id="WP_073852134.1">
    <property type="nucleotide sequence ID" value="NZ_LVWA01000005.1"/>
</dbReference>
<name>A0A1Q5PCR2_9BACT</name>
<evidence type="ECO:0008006" key="3">
    <source>
        <dbReference type="Google" id="ProtNLM"/>
    </source>
</evidence>
<dbReference type="EMBL" id="LVWA01000005">
    <property type="protein sequence ID" value="OKL40026.1"/>
    <property type="molecule type" value="Genomic_DNA"/>
</dbReference>
<dbReference type="Gene3D" id="3.30.70.2970">
    <property type="entry name" value="Protein of unknown function (DUF541), domain 2"/>
    <property type="match status" value="1"/>
</dbReference>
<dbReference type="Pfam" id="PF04402">
    <property type="entry name" value="SIMPL"/>
    <property type="match status" value="1"/>
</dbReference>
<dbReference type="OrthoDB" id="850697at2"/>
<sequence length="215" mass="24448">MERKLQITGKGKLSVAPDMVILSFDASAHEWEYEKTVHALNRKVEELRTIIEAVGVERKSLKTKDFGIRKETVRNKKTDTYEFNGFRASHDLELELPLDKSIINQLLGQIAKGLDNLDFSIAFGVKDASKQQQQLILQAIAKARENATLIAGATGVELLEILDIDYSYRELTIRSRRHDYNLYEADVKTTYDATPDFEPDDIDVSETVTITWRIG</sequence>
<dbReference type="AlphaFoldDB" id="A0A1Q5PCR2"/>
<dbReference type="Gene3D" id="3.30.110.170">
    <property type="entry name" value="Protein of unknown function (DUF541), domain 1"/>
    <property type="match status" value="1"/>
</dbReference>
<dbReference type="PANTHER" id="PTHR34387:SF2">
    <property type="entry name" value="SLR1258 PROTEIN"/>
    <property type="match status" value="1"/>
</dbReference>
<dbReference type="GO" id="GO:0006974">
    <property type="term" value="P:DNA damage response"/>
    <property type="evidence" value="ECO:0007669"/>
    <property type="project" value="TreeGrafter"/>
</dbReference>
<proteinExistence type="predicted"/>
<dbReference type="STRING" id="1797110.A3841_16845"/>
<protein>
    <recommendedName>
        <fullName evidence="3">SIMPL domain-containing protein</fullName>
    </recommendedName>
</protein>
<accession>A0A1Q5PCR2</accession>
<keyword evidence="2" id="KW-1185">Reference proteome</keyword>
<dbReference type="Proteomes" id="UP000186551">
    <property type="component" value="Unassembled WGS sequence"/>
</dbReference>
<gene>
    <name evidence="1" type="ORF">A3841_16845</name>
</gene>
<evidence type="ECO:0000313" key="2">
    <source>
        <dbReference type="Proteomes" id="UP000186551"/>
    </source>
</evidence>
<organism evidence="1 2">
    <name type="scientific">Pontibacter flavimaris</name>
    <dbReference type="NCBI Taxonomy" id="1797110"/>
    <lineage>
        <taxon>Bacteria</taxon>
        <taxon>Pseudomonadati</taxon>
        <taxon>Bacteroidota</taxon>
        <taxon>Cytophagia</taxon>
        <taxon>Cytophagales</taxon>
        <taxon>Hymenobacteraceae</taxon>
        <taxon>Pontibacter</taxon>
    </lineage>
</organism>
<reference evidence="1 2" key="1">
    <citation type="submission" date="2016-03" db="EMBL/GenBank/DDBJ databases">
        <title>Genome sequence of Pontibacter sp. nov., of the family cytophagaceae, isolated from marine sediment of the Yellow Sea, China.</title>
        <authorList>
            <person name="Zhang G."/>
            <person name="Zhang R."/>
        </authorList>
    </citation>
    <scope>NUCLEOTIDE SEQUENCE [LARGE SCALE GENOMIC DNA]</scope>
    <source>
        <strain evidence="1 2">S10-8</strain>
    </source>
</reference>